<feature type="region of interest" description="Disordered" evidence="1">
    <location>
        <begin position="130"/>
        <end position="165"/>
    </location>
</feature>
<dbReference type="EMBL" id="BAAAZG010000081">
    <property type="protein sequence ID" value="GAA4104771.1"/>
    <property type="molecule type" value="Genomic_DNA"/>
</dbReference>
<comment type="caution">
    <text evidence="2">The sequence shown here is derived from an EMBL/GenBank/DDBJ whole genome shotgun (WGS) entry which is preliminary data.</text>
</comment>
<organism evidence="2 3">
    <name type="scientific">Actinomadura miaoliensis</name>
    <dbReference type="NCBI Taxonomy" id="430685"/>
    <lineage>
        <taxon>Bacteria</taxon>
        <taxon>Bacillati</taxon>
        <taxon>Actinomycetota</taxon>
        <taxon>Actinomycetes</taxon>
        <taxon>Streptosporangiales</taxon>
        <taxon>Thermomonosporaceae</taxon>
        <taxon>Actinomadura</taxon>
    </lineage>
</organism>
<keyword evidence="3" id="KW-1185">Reference proteome</keyword>
<proteinExistence type="predicted"/>
<reference evidence="3" key="1">
    <citation type="journal article" date="2019" name="Int. J. Syst. Evol. Microbiol.">
        <title>The Global Catalogue of Microorganisms (GCM) 10K type strain sequencing project: providing services to taxonomists for standard genome sequencing and annotation.</title>
        <authorList>
            <consortium name="The Broad Institute Genomics Platform"/>
            <consortium name="The Broad Institute Genome Sequencing Center for Infectious Disease"/>
            <person name="Wu L."/>
            <person name="Ma J."/>
        </authorList>
    </citation>
    <scope>NUCLEOTIDE SEQUENCE [LARGE SCALE GENOMIC DNA]</scope>
    <source>
        <strain evidence="3">JCM 16702</strain>
    </source>
</reference>
<evidence type="ECO:0000256" key="1">
    <source>
        <dbReference type="SAM" id="MobiDB-lite"/>
    </source>
</evidence>
<accession>A0ABP7X5N7</accession>
<sequence length="165" mass="17994">MTTTDDHVELVAELVRVLETRLLDPLEILLASDEPLVPIRERLRVEAEVWAAQLLGADRERATLTAARLIGALFPGDAPFDPPTSWWRTALGRAVARATGHPAAAAVSYATAGAMLGITRQGVHDLVKRGKLDRHPDGGVTTSSIRDRLNRPQESTRATTRPDHQ</sequence>
<dbReference type="RefSeq" id="WP_344958904.1">
    <property type="nucleotide sequence ID" value="NZ_BAAAZG010000081.1"/>
</dbReference>
<name>A0ABP7X5N7_9ACTN</name>
<evidence type="ECO:0008006" key="4">
    <source>
        <dbReference type="Google" id="ProtNLM"/>
    </source>
</evidence>
<evidence type="ECO:0000313" key="3">
    <source>
        <dbReference type="Proteomes" id="UP001500683"/>
    </source>
</evidence>
<gene>
    <name evidence="2" type="ORF">GCM10022214_84360</name>
</gene>
<evidence type="ECO:0000313" key="2">
    <source>
        <dbReference type="EMBL" id="GAA4104771.1"/>
    </source>
</evidence>
<protein>
    <recommendedName>
        <fullName evidence="4">DNA-binding protein</fullName>
    </recommendedName>
</protein>
<dbReference type="Proteomes" id="UP001500683">
    <property type="component" value="Unassembled WGS sequence"/>
</dbReference>